<evidence type="ECO:0000313" key="2">
    <source>
        <dbReference type="Proteomes" id="UP000546917"/>
    </source>
</evidence>
<protein>
    <submittedName>
        <fullName evidence="1">Uncharacterized protein</fullName>
    </submittedName>
</protein>
<dbReference type="Proteomes" id="UP000546917">
    <property type="component" value="Unassembled WGS sequence"/>
</dbReference>
<dbReference type="EMBL" id="JABGBP010000260">
    <property type="protein sequence ID" value="NOL60610.1"/>
    <property type="molecule type" value="Genomic_DNA"/>
</dbReference>
<accession>A0A7K4FNK9</accession>
<gene>
    <name evidence="1" type="ORF">HLB00_07180</name>
</gene>
<comment type="caution">
    <text evidence="1">The sequence shown here is derived from an EMBL/GenBank/DDBJ whole genome shotgun (WGS) entry which is preliminary data.</text>
</comment>
<reference evidence="1 2" key="1">
    <citation type="submission" date="2020-05" db="EMBL/GenBank/DDBJ databases">
        <authorList>
            <person name="Zhang R."/>
        </authorList>
    </citation>
    <scope>NUCLEOTIDE SEQUENCE [LARGE SCALE GENOMIC DNA]</scope>
    <source>
        <strain evidence="1 2">DSM 28986</strain>
    </source>
</reference>
<organism evidence="1 2">
    <name type="scientific">Ferroplasma acidiphilum</name>
    <dbReference type="NCBI Taxonomy" id="74969"/>
    <lineage>
        <taxon>Archaea</taxon>
        <taxon>Methanobacteriati</taxon>
        <taxon>Thermoplasmatota</taxon>
        <taxon>Thermoplasmata</taxon>
        <taxon>Thermoplasmatales</taxon>
        <taxon>Ferroplasmaceae</taxon>
        <taxon>Ferroplasma</taxon>
    </lineage>
</organism>
<sequence>MVFVNIPYIITHGPDNWKVQRFSYSKCNNAILLVKDLERMDIVRSIDYESMRIILKN</sequence>
<proteinExistence type="predicted"/>
<dbReference type="RefSeq" id="WP_171481810.1">
    <property type="nucleotide sequence ID" value="NZ_JABGBP010000260.1"/>
</dbReference>
<name>A0A7K4FNK9_9ARCH</name>
<evidence type="ECO:0000313" key="1">
    <source>
        <dbReference type="EMBL" id="NOL60610.1"/>
    </source>
</evidence>
<dbReference type="AlphaFoldDB" id="A0A7K4FNK9"/>